<dbReference type="OrthoDB" id="266020at2759"/>
<keyword evidence="3" id="KW-1185">Reference proteome</keyword>
<comment type="caution">
    <text evidence="2">The sequence shown here is derived from an EMBL/GenBank/DDBJ whole genome shotgun (WGS) entry which is preliminary data.</text>
</comment>
<dbReference type="eggNOG" id="ENOG502QZIX">
    <property type="taxonomic scope" value="Eukaryota"/>
</dbReference>
<feature type="compositionally biased region" description="Basic and acidic residues" evidence="1">
    <location>
        <begin position="216"/>
        <end position="229"/>
    </location>
</feature>
<feature type="compositionally biased region" description="Basic and acidic residues" evidence="1">
    <location>
        <begin position="194"/>
        <end position="210"/>
    </location>
</feature>
<organism evidence="2 3">
    <name type="scientific">Thalassiosira oceanica</name>
    <name type="common">Marine diatom</name>
    <dbReference type="NCBI Taxonomy" id="159749"/>
    <lineage>
        <taxon>Eukaryota</taxon>
        <taxon>Sar</taxon>
        <taxon>Stramenopiles</taxon>
        <taxon>Ochrophyta</taxon>
        <taxon>Bacillariophyta</taxon>
        <taxon>Coscinodiscophyceae</taxon>
        <taxon>Thalassiosirophycidae</taxon>
        <taxon>Thalassiosirales</taxon>
        <taxon>Thalassiosiraceae</taxon>
        <taxon>Thalassiosira</taxon>
    </lineage>
</organism>
<evidence type="ECO:0000256" key="1">
    <source>
        <dbReference type="SAM" id="MobiDB-lite"/>
    </source>
</evidence>
<feature type="compositionally biased region" description="Basic and acidic residues" evidence="1">
    <location>
        <begin position="28"/>
        <end position="39"/>
    </location>
</feature>
<reference evidence="2 3" key="1">
    <citation type="journal article" date="2012" name="Genome Biol.">
        <title>Genome and low-iron response of an oceanic diatom adapted to chronic iron limitation.</title>
        <authorList>
            <person name="Lommer M."/>
            <person name="Specht M."/>
            <person name="Roy A.S."/>
            <person name="Kraemer L."/>
            <person name="Andreson R."/>
            <person name="Gutowska M.A."/>
            <person name="Wolf J."/>
            <person name="Bergner S.V."/>
            <person name="Schilhabel M.B."/>
            <person name="Klostermeier U.C."/>
            <person name="Beiko R.G."/>
            <person name="Rosenstiel P."/>
            <person name="Hippler M."/>
            <person name="Laroche J."/>
        </authorList>
    </citation>
    <scope>NUCLEOTIDE SEQUENCE [LARGE SCALE GENOMIC DNA]</scope>
    <source>
        <strain evidence="2 3">CCMP1005</strain>
    </source>
</reference>
<evidence type="ECO:0000313" key="3">
    <source>
        <dbReference type="Proteomes" id="UP000266841"/>
    </source>
</evidence>
<protein>
    <submittedName>
        <fullName evidence="2">Uncharacterized protein</fullName>
    </submittedName>
</protein>
<evidence type="ECO:0000313" key="2">
    <source>
        <dbReference type="EMBL" id="EJK75000.1"/>
    </source>
</evidence>
<proteinExistence type="predicted"/>
<accession>K0TBX3</accession>
<feature type="region of interest" description="Disordered" evidence="1">
    <location>
        <begin position="1"/>
        <end position="50"/>
    </location>
</feature>
<gene>
    <name evidence="2" type="ORF">THAOC_03290</name>
</gene>
<feature type="region of interest" description="Disordered" evidence="1">
    <location>
        <begin position="157"/>
        <end position="229"/>
    </location>
</feature>
<feature type="non-terminal residue" evidence="2">
    <location>
        <position position="229"/>
    </location>
</feature>
<dbReference type="AlphaFoldDB" id="K0TBX3"/>
<dbReference type="Proteomes" id="UP000266841">
    <property type="component" value="Unassembled WGS sequence"/>
</dbReference>
<dbReference type="EMBL" id="AGNL01003202">
    <property type="protein sequence ID" value="EJK75000.1"/>
    <property type="molecule type" value="Genomic_DNA"/>
</dbReference>
<sequence length="229" mass="24578">MAGGEVILLSDSDDDDLQTSSSKPAADNADRHAKVEAKVEGGATSAGDSAIAADDEVEIVTASRSTFTAASKPAAKSNAGDDSDDELEFVGAANEQVLPHNRQDCLEYRFKPGDVDNNLKFCRLCYCWVCNKEASECDHWFRGEKGTCLPISNEADASAADDNDEVTKSGNEDGKKPASKDDTDADSKPSAVDDGNKEEKPDASEPHENHCMATDKGPDKDRWTAMREK</sequence>
<name>K0TBX3_THAOC</name>
<feature type="compositionally biased region" description="Basic and acidic residues" evidence="1">
    <location>
        <begin position="165"/>
        <end position="187"/>
    </location>
</feature>